<sequence length="193" mass="22511">MNHKLFSTLLIIISLFFVKTNAQTIFQSGEVLFMKPGDIKNGFSRGDSVDVMIKVIGKPDDIITEFFAIDDAYGEIYCYQSNEIYVINNQINSISVYDDTIAFGIINKFQLKVGDKIKEFNYTRVDINKFDKSGAYNDFKPITYEKGRAYNLDYDAYFSPEFFYYKDVRLDLGFTILFKDDRVLFISMYDYDC</sequence>
<reference evidence="2" key="1">
    <citation type="submission" date="2016-11" db="EMBL/GenBank/DDBJ databases">
        <authorList>
            <person name="Varghese N."/>
            <person name="Submissions S."/>
        </authorList>
    </citation>
    <scope>NUCLEOTIDE SEQUENCE [LARGE SCALE GENOMIC DNA]</scope>
    <source>
        <strain evidence="2">DSM 27989</strain>
    </source>
</reference>
<dbReference type="STRING" id="1434701.SAMN05443634_107117"/>
<evidence type="ECO:0000313" key="2">
    <source>
        <dbReference type="Proteomes" id="UP000184120"/>
    </source>
</evidence>
<protein>
    <submittedName>
        <fullName evidence="1">Uncharacterized protein</fullName>
    </submittedName>
</protein>
<accession>A0A1M6Z0N8</accession>
<name>A0A1M6Z0N8_9FLAO</name>
<dbReference type="Proteomes" id="UP000184120">
    <property type="component" value="Unassembled WGS sequence"/>
</dbReference>
<dbReference type="EMBL" id="FRBH01000007">
    <property type="protein sequence ID" value="SHL23943.1"/>
    <property type="molecule type" value="Genomic_DNA"/>
</dbReference>
<proteinExistence type="predicted"/>
<organism evidence="1 2">
    <name type="scientific">Chishuiella changwenlii</name>
    <dbReference type="NCBI Taxonomy" id="1434701"/>
    <lineage>
        <taxon>Bacteria</taxon>
        <taxon>Pseudomonadati</taxon>
        <taxon>Bacteroidota</taxon>
        <taxon>Flavobacteriia</taxon>
        <taxon>Flavobacteriales</taxon>
        <taxon>Weeksellaceae</taxon>
        <taxon>Chishuiella</taxon>
    </lineage>
</organism>
<dbReference type="AlphaFoldDB" id="A0A1M6Z0N8"/>
<dbReference type="RefSeq" id="WP_072932250.1">
    <property type="nucleotide sequence ID" value="NZ_BMFL01000001.1"/>
</dbReference>
<gene>
    <name evidence="1" type="ORF">SAMN05443634_107117</name>
</gene>
<evidence type="ECO:0000313" key="1">
    <source>
        <dbReference type="EMBL" id="SHL23943.1"/>
    </source>
</evidence>